<proteinExistence type="predicted"/>
<evidence type="ECO:0000313" key="1">
    <source>
        <dbReference type="EMBL" id="CAD7253479.1"/>
    </source>
</evidence>
<protein>
    <submittedName>
        <fullName evidence="1">Uncharacterized protein</fullName>
    </submittedName>
</protein>
<gene>
    <name evidence="1" type="ORF">DSTB1V02_LOCUS13228</name>
</gene>
<name>A0A7R9AGQ5_9CRUS</name>
<sequence length="157" mass="17405">MNVFFLEEAILNKKAWKRAKNHELLDETKEYLPQRNSKGLEKSTLGLQLRVTKHHQEQGLKLHCSVSVGTVYQEKVFRTITVSDAKRGHLATIMEIRPEAASASSSIEICDVCEGTVVSGGPFGFAPGPHADLEAVPSRPDSLQYFGSEGHRRVCDN</sequence>
<accession>A0A7R9AGQ5</accession>
<keyword evidence="2" id="KW-1185">Reference proteome</keyword>
<dbReference type="EMBL" id="LR905435">
    <property type="protein sequence ID" value="CAD7253479.1"/>
    <property type="molecule type" value="Genomic_DNA"/>
</dbReference>
<organism evidence="1">
    <name type="scientific">Darwinula stevensoni</name>
    <dbReference type="NCBI Taxonomy" id="69355"/>
    <lineage>
        <taxon>Eukaryota</taxon>
        <taxon>Metazoa</taxon>
        <taxon>Ecdysozoa</taxon>
        <taxon>Arthropoda</taxon>
        <taxon>Crustacea</taxon>
        <taxon>Oligostraca</taxon>
        <taxon>Ostracoda</taxon>
        <taxon>Podocopa</taxon>
        <taxon>Podocopida</taxon>
        <taxon>Darwinulocopina</taxon>
        <taxon>Darwinuloidea</taxon>
        <taxon>Darwinulidae</taxon>
        <taxon>Darwinula</taxon>
    </lineage>
</organism>
<dbReference type="Proteomes" id="UP000677054">
    <property type="component" value="Unassembled WGS sequence"/>
</dbReference>
<reference evidence="1" key="1">
    <citation type="submission" date="2020-11" db="EMBL/GenBank/DDBJ databases">
        <authorList>
            <person name="Tran Van P."/>
        </authorList>
    </citation>
    <scope>NUCLEOTIDE SEQUENCE</scope>
</reference>
<evidence type="ECO:0000313" key="2">
    <source>
        <dbReference type="Proteomes" id="UP000677054"/>
    </source>
</evidence>
<dbReference type="AlphaFoldDB" id="A0A7R9AGQ5"/>
<dbReference type="EMBL" id="CAJPEV010005918">
    <property type="protein sequence ID" value="CAG0903658.1"/>
    <property type="molecule type" value="Genomic_DNA"/>
</dbReference>